<sequence length="216" mass="21794">MARVLIVGGHGKVALLLAPLLVAAGDEVTSVFRNPEHVPDVEATGAHPVIADVESLDVEAIAALLAGHDAVVWSAGAGDGNPVRTYAVDRDAAIRTMDAAERAGVRRFVMVSYFGAGPDHGVPADSGFFPYADAKSAADAHLAGTSLDWTILRPGRLTTDAPTGLIETAAQGAAPGAVSRADVAATVAAALADPSTRGLTVEFNNGGTPIGSALVP</sequence>
<dbReference type="Pfam" id="PF13460">
    <property type="entry name" value="NAD_binding_10"/>
    <property type="match status" value="1"/>
</dbReference>
<protein>
    <submittedName>
        <fullName evidence="2">Uncharacterized protein YbjT (DUF2867 family)</fullName>
    </submittedName>
</protein>
<reference evidence="2 3" key="1">
    <citation type="submission" date="2023-07" db="EMBL/GenBank/DDBJ databases">
        <title>Sequencing the genomes of 1000 actinobacteria strains.</title>
        <authorList>
            <person name="Klenk H.-P."/>
        </authorList>
    </citation>
    <scope>NUCLEOTIDE SEQUENCE [LARGE SCALE GENOMIC DNA]</scope>
    <source>
        <strain evidence="2 3">DSM 44709</strain>
    </source>
</reference>
<evidence type="ECO:0000313" key="2">
    <source>
        <dbReference type="EMBL" id="MDQ0370788.1"/>
    </source>
</evidence>
<dbReference type="RefSeq" id="WP_307247028.1">
    <property type="nucleotide sequence ID" value="NZ_JAUSUZ010000001.1"/>
</dbReference>
<dbReference type="EMBL" id="JAUSUZ010000001">
    <property type="protein sequence ID" value="MDQ0370788.1"/>
    <property type="molecule type" value="Genomic_DNA"/>
</dbReference>
<keyword evidence="3" id="KW-1185">Reference proteome</keyword>
<comment type="caution">
    <text evidence="2">The sequence shown here is derived from an EMBL/GenBank/DDBJ whole genome shotgun (WGS) entry which is preliminary data.</text>
</comment>
<dbReference type="CDD" id="cd05243">
    <property type="entry name" value="SDR_a5"/>
    <property type="match status" value="1"/>
</dbReference>
<dbReference type="SUPFAM" id="SSF51735">
    <property type="entry name" value="NAD(P)-binding Rossmann-fold domains"/>
    <property type="match status" value="1"/>
</dbReference>
<accession>A0AAE4B402</accession>
<gene>
    <name evidence="2" type="ORF">J2S42_007457</name>
</gene>
<dbReference type="AlphaFoldDB" id="A0AAE4B402"/>
<name>A0AAE4B402_9ACTN</name>
<dbReference type="PANTHER" id="PTHR15020">
    <property type="entry name" value="FLAVIN REDUCTASE-RELATED"/>
    <property type="match status" value="1"/>
</dbReference>
<organism evidence="2 3">
    <name type="scientific">Catenuloplanes indicus</name>
    <dbReference type="NCBI Taxonomy" id="137267"/>
    <lineage>
        <taxon>Bacteria</taxon>
        <taxon>Bacillati</taxon>
        <taxon>Actinomycetota</taxon>
        <taxon>Actinomycetes</taxon>
        <taxon>Micromonosporales</taxon>
        <taxon>Micromonosporaceae</taxon>
        <taxon>Catenuloplanes</taxon>
    </lineage>
</organism>
<evidence type="ECO:0000313" key="3">
    <source>
        <dbReference type="Proteomes" id="UP001240236"/>
    </source>
</evidence>
<feature type="domain" description="NAD(P)-binding" evidence="1">
    <location>
        <begin position="8"/>
        <end position="194"/>
    </location>
</feature>
<evidence type="ECO:0000259" key="1">
    <source>
        <dbReference type="Pfam" id="PF13460"/>
    </source>
</evidence>
<dbReference type="Proteomes" id="UP001240236">
    <property type="component" value="Unassembled WGS sequence"/>
</dbReference>
<proteinExistence type="predicted"/>
<dbReference type="InterPro" id="IPR036291">
    <property type="entry name" value="NAD(P)-bd_dom_sf"/>
</dbReference>
<dbReference type="Gene3D" id="3.40.50.720">
    <property type="entry name" value="NAD(P)-binding Rossmann-like Domain"/>
    <property type="match status" value="1"/>
</dbReference>
<dbReference type="InterPro" id="IPR016040">
    <property type="entry name" value="NAD(P)-bd_dom"/>
</dbReference>
<dbReference type="PANTHER" id="PTHR15020:SF50">
    <property type="entry name" value="UPF0659 PROTEIN YMR090W"/>
    <property type="match status" value="1"/>
</dbReference>